<feature type="transmembrane region" description="Helical" evidence="1">
    <location>
        <begin position="22"/>
        <end position="42"/>
    </location>
</feature>
<feature type="transmembrane region" description="Helical" evidence="1">
    <location>
        <begin position="102"/>
        <end position="124"/>
    </location>
</feature>
<feature type="transmembrane region" description="Helical" evidence="1">
    <location>
        <begin position="136"/>
        <end position="156"/>
    </location>
</feature>
<proteinExistence type="predicted"/>
<dbReference type="RefSeq" id="WP_083362095.1">
    <property type="nucleotide sequence ID" value="NZ_FNGY01000013.1"/>
</dbReference>
<reference evidence="3" key="1">
    <citation type="submission" date="2016-10" db="EMBL/GenBank/DDBJ databases">
        <authorList>
            <person name="Varghese N."/>
            <person name="Submissions S."/>
        </authorList>
    </citation>
    <scope>NUCLEOTIDE SEQUENCE [LARGE SCALE GENOMIC DNA]</scope>
    <source>
        <strain evidence="3">DSM 19110</strain>
    </source>
</reference>
<protein>
    <recommendedName>
        <fullName evidence="4">DUF1440 domain-containing protein</fullName>
    </recommendedName>
</protein>
<organism evidence="2 3">
    <name type="scientific">Pedobacter steynii</name>
    <dbReference type="NCBI Taxonomy" id="430522"/>
    <lineage>
        <taxon>Bacteria</taxon>
        <taxon>Pseudomonadati</taxon>
        <taxon>Bacteroidota</taxon>
        <taxon>Sphingobacteriia</taxon>
        <taxon>Sphingobacteriales</taxon>
        <taxon>Sphingobacteriaceae</taxon>
        <taxon>Pedobacter</taxon>
    </lineage>
</organism>
<dbReference type="STRING" id="430522.BFS30_13940"/>
<name>A0A1H0I6P5_9SPHI</name>
<evidence type="ECO:0000256" key="1">
    <source>
        <dbReference type="SAM" id="Phobius"/>
    </source>
</evidence>
<feature type="transmembrane region" description="Helical" evidence="1">
    <location>
        <begin position="62"/>
        <end position="90"/>
    </location>
</feature>
<evidence type="ECO:0000313" key="3">
    <source>
        <dbReference type="Proteomes" id="UP000183200"/>
    </source>
</evidence>
<gene>
    <name evidence="2" type="ORF">SAMN05421820_11361</name>
</gene>
<dbReference type="OrthoDB" id="7564746at2"/>
<dbReference type="Proteomes" id="UP000183200">
    <property type="component" value="Unassembled WGS sequence"/>
</dbReference>
<dbReference type="EMBL" id="FNGY01000013">
    <property type="protein sequence ID" value="SDO27067.1"/>
    <property type="molecule type" value="Genomic_DNA"/>
</dbReference>
<keyword evidence="3" id="KW-1185">Reference proteome</keyword>
<keyword evidence="1" id="KW-0812">Transmembrane</keyword>
<keyword evidence="1" id="KW-1133">Transmembrane helix</keyword>
<accession>A0A1H0I6P5</accession>
<dbReference type="AlphaFoldDB" id="A0A1H0I6P5"/>
<evidence type="ECO:0008006" key="4">
    <source>
        <dbReference type="Google" id="ProtNLM"/>
    </source>
</evidence>
<evidence type="ECO:0000313" key="2">
    <source>
        <dbReference type="EMBL" id="SDO27067.1"/>
    </source>
</evidence>
<keyword evidence="1" id="KW-0472">Membrane</keyword>
<sequence>METYTTQHNYSKEKPSEGFLKIFFLGLIAGTLDGLAAIFLSANGNATIVFKYISSAVLGPEAFRGGMGTVVLGIGFHYFNAFAFTIFYFFIYPHLPLLRKNIVLSSLLYGSFVWAVMNLCVVPLTRISAQHYTLNGIVKSWAILVFFVALPIAIGVKEIYRAKKTS</sequence>